<name>A0ABV9L5B4_9FLAO</name>
<keyword evidence="7" id="KW-0812">Transmembrane</keyword>
<evidence type="ECO:0000259" key="9">
    <source>
        <dbReference type="PROSITE" id="PS50110"/>
    </source>
</evidence>
<evidence type="ECO:0000256" key="4">
    <source>
        <dbReference type="PROSITE-ProRule" id="PRU00169"/>
    </source>
</evidence>
<evidence type="ECO:0000313" key="10">
    <source>
        <dbReference type="EMBL" id="MFC4689294.1"/>
    </source>
</evidence>
<dbReference type="Gene3D" id="3.40.50.2300">
    <property type="match status" value="1"/>
</dbReference>
<keyword evidence="6" id="KW-0175">Coiled coil</keyword>
<dbReference type="InterPro" id="IPR011990">
    <property type="entry name" value="TPR-like_helical_dom_sf"/>
</dbReference>
<dbReference type="InterPro" id="IPR036890">
    <property type="entry name" value="HATPase_C_sf"/>
</dbReference>
<evidence type="ECO:0000256" key="1">
    <source>
        <dbReference type="ARBA" id="ARBA00000085"/>
    </source>
</evidence>
<dbReference type="RefSeq" id="WP_380031761.1">
    <property type="nucleotide sequence ID" value="NZ_JBHSHB010000007.1"/>
</dbReference>
<feature type="repeat" description="TPR" evidence="5">
    <location>
        <begin position="72"/>
        <end position="105"/>
    </location>
</feature>
<dbReference type="Gene3D" id="1.10.287.130">
    <property type="match status" value="1"/>
</dbReference>
<dbReference type="InterPro" id="IPR001789">
    <property type="entry name" value="Sig_transdc_resp-reg_receiver"/>
</dbReference>
<dbReference type="SUPFAM" id="SSF52172">
    <property type="entry name" value="CheY-like"/>
    <property type="match status" value="1"/>
</dbReference>
<evidence type="ECO:0000256" key="3">
    <source>
        <dbReference type="ARBA" id="ARBA00022553"/>
    </source>
</evidence>
<evidence type="ECO:0000259" key="8">
    <source>
        <dbReference type="PROSITE" id="PS50109"/>
    </source>
</evidence>
<evidence type="ECO:0000313" key="11">
    <source>
        <dbReference type="Proteomes" id="UP001595878"/>
    </source>
</evidence>
<reference evidence="11" key="1">
    <citation type="journal article" date="2019" name="Int. J. Syst. Evol. Microbiol.">
        <title>The Global Catalogue of Microorganisms (GCM) 10K type strain sequencing project: providing services to taxonomists for standard genome sequencing and annotation.</title>
        <authorList>
            <consortium name="The Broad Institute Genomics Platform"/>
            <consortium name="The Broad Institute Genome Sequencing Center for Infectious Disease"/>
            <person name="Wu L."/>
            <person name="Ma J."/>
        </authorList>
    </citation>
    <scope>NUCLEOTIDE SEQUENCE [LARGE SCALE GENOMIC DNA]</scope>
    <source>
        <strain evidence="11">CGMCC 4.7427</strain>
    </source>
</reference>
<dbReference type="InterPro" id="IPR011006">
    <property type="entry name" value="CheY-like_superfamily"/>
</dbReference>
<keyword evidence="5" id="KW-0802">TPR repeat</keyword>
<dbReference type="SMART" id="SM00388">
    <property type="entry name" value="HisKA"/>
    <property type="match status" value="1"/>
</dbReference>
<dbReference type="Pfam" id="PF00072">
    <property type="entry name" value="Response_reg"/>
    <property type="match status" value="1"/>
</dbReference>
<evidence type="ECO:0000256" key="2">
    <source>
        <dbReference type="ARBA" id="ARBA00012438"/>
    </source>
</evidence>
<dbReference type="Pfam" id="PF02518">
    <property type="entry name" value="HATPase_c"/>
    <property type="match status" value="1"/>
</dbReference>
<dbReference type="PROSITE" id="PS50005">
    <property type="entry name" value="TPR"/>
    <property type="match status" value="1"/>
</dbReference>
<comment type="caution">
    <text evidence="10">The sequence shown here is derived from an EMBL/GenBank/DDBJ whole genome shotgun (WGS) entry which is preliminary data.</text>
</comment>
<keyword evidence="7" id="KW-1133">Transmembrane helix</keyword>
<feature type="coiled-coil region" evidence="6">
    <location>
        <begin position="337"/>
        <end position="364"/>
    </location>
</feature>
<evidence type="ECO:0000256" key="7">
    <source>
        <dbReference type="SAM" id="Phobius"/>
    </source>
</evidence>
<dbReference type="SMART" id="SM00387">
    <property type="entry name" value="HATPase_c"/>
    <property type="match status" value="1"/>
</dbReference>
<dbReference type="CDD" id="cd00082">
    <property type="entry name" value="HisKA"/>
    <property type="match status" value="1"/>
</dbReference>
<gene>
    <name evidence="10" type="ORF">ACFO5T_02515</name>
</gene>
<keyword evidence="3 4" id="KW-0597">Phosphoprotein</keyword>
<accession>A0ABV9L5B4</accession>
<protein>
    <recommendedName>
        <fullName evidence="2">histidine kinase</fullName>
        <ecNumber evidence="2">2.7.13.3</ecNumber>
    </recommendedName>
</protein>
<dbReference type="InterPro" id="IPR004358">
    <property type="entry name" value="Sig_transdc_His_kin-like_C"/>
</dbReference>
<dbReference type="InterPro" id="IPR003594">
    <property type="entry name" value="HATPase_dom"/>
</dbReference>
<dbReference type="SUPFAM" id="SSF55874">
    <property type="entry name" value="ATPase domain of HSP90 chaperone/DNA topoisomerase II/histidine kinase"/>
    <property type="match status" value="1"/>
</dbReference>
<proteinExistence type="predicted"/>
<sequence length="743" mass="84582">MRLLILFIIPIILLSSHLVYGQDNALVLDEGSVYTIDVAQEQHKRKEYTSAIKTLDTLLNSPLVEEDVKVQFQGYTLLGDIYLTLKDTPSAHEAFERALTMAQKSKNDTLLAISHSNLGKTYSIYPEFEERATALFKKSIDAYTKLNLRDMALQSYIDLSRMHLAQDNIAKAYPALMEAKMMSLRDTQNYKPRAQILTLLGKYYIAKDKSTLAEEALLEAIDISFEQELIAEEEEAQHQIARLYEKDKKFEAAYYHSQRQLLLANQLYKIQTQQEIRQASAQFDYRANKRELEITKKEKSLTDILAASSRKANTVLIVASSLLFLGLFIIFTMYKSRKNYSDRLREKNIELTKAKNEAEQLSKLKTQFFSTISHELRTPLYGVIGIATILLEDKKIKTHRDDLKSLKFSADYLLALINDVLLMSKMEAKDIKLEYAPFKLTTLLHSITRSFEFSLEQNNNKLHLHIDPEVPNELQGDSVRLSQILMNLIGNAIKFNENGNIWVNIHQQARTNDGSHSILFVVKDDGIGIPKSSQATIFEEFTQIENKNYNYQGTGLGLPIVKKLLALYNSEVVLESDEGQGATFSFVIKFEKPKSTALPRQVITSNKLLETESVHTLQDAHILVVDDNRINQKITQKLLESKGLLCSLASDGEEAVEMAKKQEYSLILMDIHMPKKDGIQATKEIRTFDNSTPIVALTAVEIQEIRHKIYKAGMDDILVKPYDVSLFLSVLVRNIKNKHIVTA</sequence>
<feature type="domain" description="Histidine kinase" evidence="8">
    <location>
        <begin position="371"/>
        <end position="592"/>
    </location>
</feature>
<dbReference type="PROSITE" id="PS50109">
    <property type="entry name" value="HIS_KIN"/>
    <property type="match status" value="1"/>
</dbReference>
<dbReference type="PROSITE" id="PS50110">
    <property type="entry name" value="RESPONSE_REGULATORY"/>
    <property type="match status" value="1"/>
</dbReference>
<dbReference type="SUPFAM" id="SSF47384">
    <property type="entry name" value="Homodimeric domain of signal transducing histidine kinase"/>
    <property type="match status" value="1"/>
</dbReference>
<evidence type="ECO:0000256" key="6">
    <source>
        <dbReference type="SAM" id="Coils"/>
    </source>
</evidence>
<dbReference type="PANTHER" id="PTHR45339:SF5">
    <property type="entry name" value="HISTIDINE KINASE"/>
    <property type="match status" value="1"/>
</dbReference>
<dbReference type="Gene3D" id="3.30.565.10">
    <property type="entry name" value="Histidine kinase-like ATPase, C-terminal domain"/>
    <property type="match status" value="1"/>
</dbReference>
<dbReference type="Gene3D" id="1.25.40.10">
    <property type="entry name" value="Tetratricopeptide repeat domain"/>
    <property type="match status" value="1"/>
</dbReference>
<organism evidence="10 11">
    <name type="scientific">Dokdonia genika</name>
    <dbReference type="NCBI Taxonomy" id="308113"/>
    <lineage>
        <taxon>Bacteria</taxon>
        <taxon>Pseudomonadati</taxon>
        <taxon>Bacteroidota</taxon>
        <taxon>Flavobacteriia</taxon>
        <taxon>Flavobacteriales</taxon>
        <taxon>Flavobacteriaceae</taxon>
        <taxon>Dokdonia</taxon>
    </lineage>
</organism>
<dbReference type="SUPFAM" id="SSF48452">
    <property type="entry name" value="TPR-like"/>
    <property type="match status" value="1"/>
</dbReference>
<keyword evidence="7" id="KW-0472">Membrane</keyword>
<dbReference type="SMART" id="SM00448">
    <property type="entry name" value="REC"/>
    <property type="match status" value="1"/>
</dbReference>
<dbReference type="EMBL" id="JBHSHB010000007">
    <property type="protein sequence ID" value="MFC4689294.1"/>
    <property type="molecule type" value="Genomic_DNA"/>
</dbReference>
<dbReference type="InterPro" id="IPR005467">
    <property type="entry name" value="His_kinase_dom"/>
</dbReference>
<feature type="domain" description="Response regulatory" evidence="9">
    <location>
        <begin position="621"/>
        <end position="735"/>
    </location>
</feature>
<keyword evidence="11" id="KW-1185">Reference proteome</keyword>
<dbReference type="Proteomes" id="UP001595878">
    <property type="component" value="Unassembled WGS sequence"/>
</dbReference>
<dbReference type="InterPro" id="IPR019734">
    <property type="entry name" value="TPR_rpt"/>
</dbReference>
<comment type="catalytic activity">
    <reaction evidence="1">
        <text>ATP + protein L-histidine = ADP + protein N-phospho-L-histidine.</text>
        <dbReference type="EC" id="2.7.13.3"/>
    </reaction>
</comment>
<feature type="modified residue" description="4-aspartylphosphate" evidence="4">
    <location>
        <position position="670"/>
    </location>
</feature>
<feature type="transmembrane region" description="Helical" evidence="7">
    <location>
        <begin position="315"/>
        <end position="334"/>
    </location>
</feature>
<dbReference type="Pfam" id="PF13181">
    <property type="entry name" value="TPR_8"/>
    <property type="match status" value="2"/>
</dbReference>
<evidence type="ECO:0000256" key="5">
    <source>
        <dbReference type="PROSITE-ProRule" id="PRU00339"/>
    </source>
</evidence>
<dbReference type="EC" id="2.7.13.3" evidence="2"/>
<dbReference type="Pfam" id="PF00512">
    <property type="entry name" value="HisKA"/>
    <property type="match status" value="1"/>
</dbReference>
<dbReference type="PANTHER" id="PTHR45339">
    <property type="entry name" value="HYBRID SIGNAL TRANSDUCTION HISTIDINE KINASE J"/>
    <property type="match status" value="1"/>
</dbReference>
<dbReference type="InterPro" id="IPR003661">
    <property type="entry name" value="HisK_dim/P_dom"/>
</dbReference>
<dbReference type="CDD" id="cd17546">
    <property type="entry name" value="REC_hyHK_CKI1_RcsC-like"/>
    <property type="match status" value="1"/>
</dbReference>
<dbReference type="InterPro" id="IPR036097">
    <property type="entry name" value="HisK_dim/P_sf"/>
</dbReference>
<dbReference type="PRINTS" id="PR00344">
    <property type="entry name" value="BCTRLSENSOR"/>
</dbReference>